<dbReference type="Proteomes" id="UP000642107">
    <property type="component" value="Unassembled WGS sequence"/>
</dbReference>
<proteinExistence type="predicted"/>
<keyword evidence="2" id="KW-1185">Reference proteome</keyword>
<gene>
    <name evidence="1" type="ORF">IGS67_11370</name>
</gene>
<dbReference type="RefSeq" id="WP_192281052.1">
    <property type="nucleotide sequence ID" value="NZ_JACZDF010000006.1"/>
</dbReference>
<protein>
    <submittedName>
        <fullName evidence="1">Uncharacterized protein</fullName>
    </submittedName>
</protein>
<organism evidence="1 2">
    <name type="scientific">Flavimobilis rhizosphaerae</name>
    <dbReference type="NCBI Taxonomy" id="2775421"/>
    <lineage>
        <taxon>Bacteria</taxon>
        <taxon>Bacillati</taxon>
        <taxon>Actinomycetota</taxon>
        <taxon>Actinomycetes</taxon>
        <taxon>Micrococcales</taxon>
        <taxon>Jonesiaceae</taxon>
        <taxon>Flavimobilis</taxon>
    </lineage>
</organism>
<accession>A0ABR9DSF6</accession>
<reference evidence="1 2" key="1">
    <citation type="submission" date="2020-09" db="EMBL/GenBank/DDBJ databases">
        <title>Flavimobilis rhizosphaerae sp. nov., isolated from rhizosphere soil of Spartina alterniflora.</title>
        <authorList>
            <person name="Hanqin C."/>
        </authorList>
    </citation>
    <scope>NUCLEOTIDE SEQUENCE [LARGE SCALE GENOMIC DNA]</scope>
    <source>
        <strain evidence="1 2">GY 10621</strain>
    </source>
</reference>
<name>A0ABR9DSF6_9MICO</name>
<dbReference type="EMBL" id="JACZDF010000006">
    <property type="protein sequence ID" value="MBD9700083.1"/>
    <property type="molecule type" value="Genomic_DNA"/>
</dbReference>
<sequence length="219" mass="24369">MNIDPRTTLDERGFLRLPTPATTSHARHHAHGVRALQLCHACLAGAWVPSEARARRLTCDTCRHLEDVLATRTGHAAVRAVMSAPRLEPSRSLLSVRLRRILDAVGPDQVTRGPARRRTTTWSAVVDVLDTSTEARILRWREWLRAVAPSDAEAWAEALTDATWLVDVADNYEHKEIAARKARDRARRREDLAVAIAELRRALRAVVRPAGRGRGVGAL</sequence>
<evidence type="ECO:0000313" key="2">
    <source>
        <dbReference type="Proteomes" id="UP000642107"/>
    </source>
</evidence>
<comment type="caution">
    <text evidence="1">The sequence shown here is derived from an EMBL/GenBank/DDBJ whole genome shotgun (WGS) entry which is preliminary data.</text>
</comment>
<evidence type="ECO:0000313" key="1">
    <source>
        <dbReference type="EMBL" id="MBD9700083.1"/>
    </source>
</evidence>